<dbReference type="Proteomes" id="UP001175000">
    <property type="component" value="Unassembled WGS sequence"/>
</dbReference>
<organism evidence="1 2">
    <name type="scientific">Immersiella caudata</name>
    <dbReference type="NCBI Taxonomy" id="314043"/>
    <lineage>
        <taxon>Eukaryota</taxon>
        <taxon>Fungi</taxon>
        <taxon>Dikarya</taxon>
        <taxon>Ascomycota</taxon>
        <taxon>Pezizomycotina</taxon>
        <taxon>Sordariomycetes</taxon>
        <taxon>Sordariomycetidae</taxon>
        <taxon>Sordariales</taxon>
        <taxon>Lasiosphaeriaceae</taxon>
        <taxon>Immersiella</taxon>
    </lineage>
</organism>
<name>A0AA39U4Y5_9PEZI</name>
<accession>A0AA39U4Y5</accession>
<evidence type="ECO:0000313" key="1">
    <source>
        <dbReference type="EMBL" id="KAK0611870.1"/>
    </source>
</evidence>
<gene>
    <name evidence="1" type="ORF">B0T14DRAFT_595235</name>
</gene>
<dbReference type="AlphaFoldDB" id="A0AA39U4Y5"/>
<comment type="caution">
    <text evidence="1">The sequence shown here is derived from an EMBL/GenBank/DDBJ whole genome shotgun (WGS) entry which is preliminary data.</text>
</comment>
<reference evidence="1" key="1">
    <citation type="submission" date="2023-06" db="EMBL/GenBank/DDBJ databases">
        <title>Genome-scale phylogeny and comparative genomics of the fungal order Sordariales.</title>
        <authorList>
            <consortium name="Lawrence Berkeley National Laboratory"/>
            <person name="Hensen N."/>
            <person name="Bonometti L."/>
            <person name="Westerberg I."/>
            <person name="Brannstrom I.O."/>
            <person name="Guillou S."/>
            <person name="Cros-Aarteil S."/>
            <person name="Calhoun S."/>
            <person name="Haridas S."/>
            <person name="Kuo A."/>
            <person name="Mondo S."/>
            <person name="Pangilinan J."/>
            <person name="Riley R."/>
            <person name="Labutti K."/>
            <person name="Andreopoulos B."/>
            <person name="Lipzen A."/>
            <person name="Chen C."/>
            <person name="Yanf M."/>
            <person name="Daum C."/>
            <person name="Ng V."/>
            <person name="Clum A."/>
            <person name="Steindorff A."/>
            <person name="Ohm R."/>
            <person name="Martin F."/>
            <person name="Silar P."/>
            <person name="Natvig D."/>
            <person name="Lalanne C."/>
            <person name="Gautier V."/>
            <person name="Ament-Velasquez S.L."/>
            <person name="Kruys A."/>
            <person name="Hutchinson M.I."/>
            <person name="Powell A.J."/>
            <person name="Barry K."/>
            <person name="Miller A.N."/>
            <person name="Grigoriev I.V."/>
            <person name="Debuchy R."/>
            <person name="Gladieux P."/>
            <person name="Thoren M.H."/>
            <person name="Johannesson H."/>
        </authorList>
    </citation>
    <scope>NUCLEOTIDE SEQUENCE</scope>
    <source>
        <strain evidence="1">CBS 606.72</strain>
    </source>
</reference>
<protein>
    <submittedName>
        <fullName evidence="1">Uncharacterized protein</fullName>
    </submittedName>
</protein>
<dbReference type="EMBL" id="JAULSU010000007">
    <property type="protein sequence ID" value="KAK0611870.1"/>
    <property type="molecule type" value="Genomic_DNA"/>
</dbReference>
<keyword evidence="2" id="KW-1185">Reference proteome</keyword>
<proteinExistence type="predicted"/>
<sequence length="220" mass="24544">MGVKRTTRFRFVHGTLVHQLPLVPSWLSTLSWNCGLTFSLGWAVCPYDLYLTQRCLTAPAWMDAPVVDKVLLTAYRQKATTSYHARDFSILHTKPTGNADIHPLDTAEYRAIWDKILIADATSSEEDKTMINSFTWSLAWLIRLYDDDYPDDSTTPLAYLQNFLAVPLQFTLACVILLNGTGIGTPANPSSSWLPDEMITTATGGVLMPRFVGKESPLRG</sequence>
<evidence type="ECO:0000313" key="2">
    <source>
        <dbReference type="Proteomes" id="UP001175000"/>
    </source>
</evidence>